<dbReference type="SUPFAM" id="SSF52490">
    <property type="entry name" value="Tubulin nucleotide-binding domain-like"/>
    <property type="match status" value="1"/>
</dbReference>
<gene>
    <name evidence="2" type="primary">LOC120275626</name>
</gene>
<organism evidence="1 2">
    <name type="scientific">Dioscorea cayennensis subsp. rotundata</name>
    <name type="common">White Guinea yam</name>
    <name type="synonym">Dioscorea rotundata</name>
    <dbReference type="NCBI Taxonomy" id="55577"/>
    <lineage>
        <taxon>Eukaryota</taxon>
        <taxon>Viridiplantae</taxon>
        <taxon>Streptophyta</taxon>
        <taxon>Embryophyta</taxon>
        <taxon>Tracheophyta</taxon>
        <taxon>Spermatophyta</taxon>
        <taxon>Magnoliopsida</taxon>
        <taxon>Liliopsida</taxon>
        <taxon>Dioscoreales</taxon>
        <taxon>Dioscoreaceae</taxon>
        <taxon>Dioscorea</taxon>
    </lineage>
</organism>
<keyword evidence="1" id="KW-1185">Reference proteome</keyword>
<reference evidence="2" key="1">
    <citation type="submission" date="2025-08" db="UniProtKB">
        <authorList>
            <consortium name="RefSeq"/>
        </authorList>
    </citation>
    <scope>IDENTIFICATION</scope>
</reference>
<sequence>MSEILHVREVTCTEPGIDSTGRYQGDTDFQLERVNIYYNEARYGRFVPRVVLMDLEPGTMDSIRILKLTTPRFSDLNHLISDLRKFTYSALTIPKLTQ</sequence>
<accession>A0AB40CEE6</accession>
<proteinExistence type="predicted"/>
<name>A0AB40CEE6_DIOCR</name>
<dbReference type="RefSeq" id="XP_039138186.1">
    <property type="nucleotide sequence ID" value="XM_039282252.1"/>
</dbReference>
<dbReference type="GeneID" id="120275626"/>
<dbReference type="PANTHER" id="PTHR36527:SF3">
    <property type="entry name" value="OS01G0282866 PROTEIN"/>
    <property type="match status" value="1"/>
</dbReference>
<dbReference type="Proteomes" id="UP001515500">
    <property type="component" value="Chromosome 14"/>
</dbReference>
<dbReference type="AlphaFoldDB" id="A0AB40CEE6"/>
<dbReference type="Gene3D" id="3.40.50.1440">
    <property type="entry name" value="Tubulin/FtsZ, GTPase domain"/>
    <property type="match status" value="1"/>
</dbReference>
<dbReference type="PANTHER" id="PTHR36527">
    <property type="entry name" value="OS01G0282866 PROTEIN"/>
    <property type="match status" value="1"/>
</dbReference>
<evidence type="ECO:0000313" key="2">
    <source>
        <dbReference type="RefSeq" id="XP_039138186.1"/>
    </source>
</evidence>
<dbReference type="InterPro" id="IPR036525">
    <property type="entry name" value="Tubulin/FtsZ_GTPase_sf"/>
</dbReference>
<protein>
    <submittedName>
        <fullName evidence="2">Tubulin beta-8 chain-like</fullName>
    </submittedName>
</protein>
<evidence type="ECO:0000313" key="1">
    <source>
        <dbReference type="Proteomes" id="UP001515500"/>
    </source>
</evidence>